<gene>
    <name evidence="2" type="ORF">FA13DRAFT_1728699</name>
</gene>
<evidence type="ECO:0000313" key="3">
    <source>
        <dbReference type="Proteomes" id="UP000298030"/>
    </source>
</evidence>
<proteinExistence type="predicted"/>
<dbReference type="InterPro" id="IPR039604">
    <property type="entry name" value="Bfr1"/>
</dbReference>
<sequence length="323" mass="35663">MKLADEKRALNEIQTTRRSRKIVEGFQAEQSSIESDRAQIDELRSQLDDPAAAGRNKLFRERDDLQAKLNTLYDSKRASAIAYREANDRYYKKVQEERQRRAERDRAQRLAEEQAKKKEIADRLLEEAQTPAFQFQIEDCQTLIDSLSGKTTENVTFKSTPDAQEKSLAGVPKLDVRKVEASVPEGAVIKKKGGDEDKRNKGGNKKPSSKPAAETPAPAAPSSTSSSQLQLPLPTLSALLSLSIPPPTNSADVPRVIEDLKTKKAWFEANQDRVTAENIAKAKARIEKLSANDEESKVIADDAAASPVEPEAAVSPEEARIDA</sequence>
<dbReference type="GO" id="GO:0005783">
    <property type="term" value="C:endoplasmic reticulum"/>
    <property type="evidence" value="ECO:0007669"/>
    <property type="project" value="TreeGrafter"/>
</dbReference>
<evidence type="ECO:0008006" key="4">
    <source>
        <dbReference type="Google" id="ProtNLM"/>
    </source>
</evidence>
<feature type="compositionally biased region" description="Polar residues" evidence="1">
    <location>
        <begin position="153"/>
        <end position="162"/>
    </location>
</feature>
<dbReference type="EMBL" id="QPFP01000007">
    <property type="protein sequence ID" value="TEB35842.1"/>
    <property type="molecule type" value="Genomic_DNA"/>
</dbReference>
<dbReference type="GO" id="GO:1990904">
    <property type="term" value="C:ribonucleoprotein complex"/>
    <property type="evidence" value="ECO:0007669"/>
    <property type="project" value="TreeGrafter"/>
</dbReference>
<reference evidence="2 3" key="1">
    <citation type="journal article" date="2019" name="Nat. Ecol. Evol.">
        <title>Megaphylogeny resolves global patterns of mushroom evolution.</title>
        <authorList>
            <person name="Varga T."/>
            <person name="Krizsan K."/>
            <person name="Foldi C."/>
            <person name="Dima B."/>
            <person name="Sanchez-Garcia M."/>
            <person name="Sanchez-Ramirez S."/>
            <person name="Szollosi G.J."/>
            <person name="Szarkandi J.G."/>
            <person name="Papp V."/>
            <person name="Albert L."/>
            <person name="Andreopoulos W."/>
            <person name="Angelini C."/>
            <person name="Antonin V."/>
            <person name="Barry K.W."/>
            <person name="Bougher N.L."/>
            <person name="Buchanan P."/>
            <person name="Buyck B."/>
            <person name="Bense V."/>
            <person name="Catcheside P."/>
            <person name="Chovatia M."/>
            <person name="Cooper J."/>
            <person name="Damon W."/>
            <person name="Desjardin D."/>
            <person name="Finy P."/>
            <person name="Geml J."/>
            <person name="Haridas S."/>
            <person name="Hughes K."/>
            <person name="Justo A."/>
            <person name="Karasinski D."/>
            <person name="Kautmanova I."/>
            <person name="Kiss B."/>
            <person name="Kocsube S."/>
            <person name="Kotiranta H."/>
            <person name="LaButti K.M."/>
            <person name="Lechner B.E."/>
            <person name="Liimatainen K."/>
            <person name="Lipzen A."/>
            <person name="Lukacs Z."/>
            <person name="Mihaltcheva S."/>
            <person name="Morgado L.N."/>
            <person name="Niskanen T."/>
            <person name="Noordeloos M.E."/>
            <person name="Ohm R.A."/>
            <person name="Ortiz-Santana B."/>
            <person name="Ovrebo C."/>
            <person name="Racz N."/>
            <person name="Riley R."/>
            <person name="Savchenko A."/>
            <person name="Shiryaev A."/>
            <person name="Soop K."/>
            <person name="Spirin V."/>
            <person name="Szebenyi C."/>
            <person name="Tomsovsky M."/>
            <person name="Tulloss R.E."/>
            <person name="Uehling J."/>
            <person name="Grigoriev I.V."/>
            <person name="Vagvolgyi C."/>
            <person name="Papp T."/>
            <person name="Martin F.M."/>
            <person name="Miettinen O."/>
            <person name="Hibbett D.S."/>
            <person name="Nagy L.G."/>
        </authorList>
    </citation>
    <scope>NUCLEOTIDE SEQUENCE [LARGE SCALE GENOMIC DNA]</scope>
    <source>
        <strain evidence="2 3">FP101781</strain>
    </source>
</reference>
<name>A0A4Y7TQH8_COPMI</name>
<dbReference type="AlphaFoldDB" id="A0A4Y7TQH8"/>
<dbReference type="STRING" id="71717.A0A4Y7TQH8"/>
<keyword evidence="3" id="KW-1185">Reference proteome</keyword>
<dbReference type="PANTHER" id="PTHR31027:SF2">
    <property type="entry name" value="LEBERCILIN DOMAIN-CONTAINING PROTEIN"/>
    <property type="match status" value="1"/>
</dbReference>
<dbReference type="Proteomes" id="UP000298030">
    <property type="component" value="Unassembled WGS sequence"/>
</dbReference>
<evidence type="ECO:0000313" key="2">
    <source>
        <dbReference type="EMBL" id="TEB35842.1"/>
    </source>
</evidence>
<dbReference type="GO" id="GO:0042175">
    <property type="term" value="C:nuclear outer membrane-endoplasmic reticulum membrane network"/>
    <property type="evidence" value="ECO:0007669"/>
    <property type="project" value="TreeGrafter"/>
</dbReference>
<evidence type="ECO:0000256" key="1">
    <source>
        <dbReference type="SAM" id="MobiDB-lite"/>
    </source>
</evidence>
<dbReference type="OrthoDB" id="2195113at2759"/>
<feature type="region of interest" description="Disordered" evidence="1">
    <location>
        <begin position="153"/>
        <end position="230"/>
    </location>
</feature>
<organism evidence="2 3">
    <name type="scientific">Coprinellus micaceus</name>
    <name type="common">Glistening ink-cap mushroom</name>
    <name type="synonym">Coprinus micaceus</name>
    <dbReference type="NCBI Taxonomy" id="71717"/>
    <lineage>
        <taxon>Eukaryota</taxon>
        <taxon>Fungi</taxon>
        <taxon>Dikarya</taxon>
        <taxon>Basidiomycota</taxon>
        <taxon>Agaricomycotina</taxon>
        <taxon>Agaricomycetes</taxon>
        <taxon>Agaricomycetidae</taxon>
        <taxon>Agaricales</taxon>
        <taxon>Agaricineae</taxon>
        <taxon>Psathyrellaceae</taxon>
        <taxon>Coprinellus</taxon>
    </lineage>
</organism>
<feature type="region of interest" description="Disordered" evidence="1">
    <location>
        <begin position="96"/>
        <end position="116"/>
    </location>
</feature>
<comment type="caution">
    <text evidence="2">The sequence shown here is derived from an EMBL/GenBank/DDBJ whole genome shotgun (WGS) entry which is preliminary data.</text>
</comment>
<feature type="compositionally biased region" description="Low complexity" evidence="1">
    <location>
        <begin position="301"/>
        <end position="316"/>
    </location>
</feature>
<dbReference type="PANTHER" id="PTHR31027">
    <property type="entry name" value="NUCLEAR SEGREGATION PROTEIN BFR1"/>
    <property type="match status" value="1"/>
</dbReference>
<dbReference type="GO" id="GO:0003729">
    <property type="term" value="F:mRNA binding"/>
    <property type="evidence" value="ECO:0007669"/>
    <property type="project" value="TreeGrafter"/>
</dbReference>
<protein>
    <recommendedName>
        <fullName evidence="4">Nuclear segregation protein Bfr1</fullName>
    </recommendedName>
</protein>
<feature type="region of interest" description="Disordered" evidence="1">
    <location>
        <begin position="293"/>
        <end position="323"/>
    </location>
</feature>
<accession>A0A4Y7TQH8</accession>
<feature type="compositionally biased region" description="Low complexity" evidence="1">
    <location>
        <begin position="209"/>
        <end position="230"/>
    </location>
</feature>
<dbReference type="GO" id="GO:0008298">
    <property type="term" value="P:intracellular mRNA localization"/>
    <property type="evidence" value="ECO:0007669"/>
    <property type="project" value="TreeGrafter"/>
</dbReference>